<feature type="compositionally biased region" description="Polar residues" evidence="1">
    <location>
        <begin position="71"/>
        <end position="81"/>
    </location>
</feature>
<feature type="compositionally biased region" description="Acidic residues" evidence="1">
    <location>
        <begin position="190"/>
        <end position="213"/>
    </location>
</feature>
<dbReference type="EMBL" id="LC625835">
    <property type="protein sequence ID" value="BCU03420.1"/>
    <property type="molecule type" value="Genomic_DNA"/>
</dbReference>
<evidence type="ECO:0000313" key="2">
    <source>
        <dbReference type="EMBL" id="BCU03420.1"/>
    </source>
</evidence>
<accession>A0A811BQ34</accession>
<proteinExistence type="predicted"/>
<evidence type="ECO:0000313" key="3">
    <source>
        <dbReference type="Proteomes" id="UP001253637"/>
    </source>
</evidence>
<feature type="compositionally biased region" description="Basic and acidic residues" evidence="1">
    <location>
        <begin position="402"/>
        <end position="449"/>
    </location>
</feature>
<reference evidence="2" key="1">
    <citation type="submission" date="2021-04" db="EMBL/GenBank/DDBJ databases">
        <title>Draft Genome Sequence of Pandoravirus japonicus, Isolated from the Sabaishi River of Niigata, Japan.</title>
        <authorList>
            <person name="Hosokawa N."/>
            <person name="Takahashi H."/>
            <person name="Aoki K."/>
            <person name="Takemura M."/>
        </authorList>
    </citation>
    <scope>NUCLEOTIDE SEQUENCE</scope>
</reference>
<sequence length="449" mass="47714">MWVHPRTVPRAPAKPVAAATAWPSERRTKPPRSLARTVPATIREIDHSGSGDSDNSGDAAKDVRRTGPMRGQSNATATRVGTQRADGARRVKGPIAHMVALSGPDANVRARYYRQPTAVAKAAGDRAPPGPSRQIPPRPLVPPRAERNTGNGHNGHATPRQSDRGGHDDVDRDDGGGGDDDASTSRSDDRESETDADADDDDDGYEEEEEDVDEHTGVTDWGGLQEAALMRARADATREQRRTAHALAHGLVDLRSAMERAWLRSALVPPAAVAEVEARAQAFLRAGCCCAWEPAVAPLGASLRALVAQLGIDRPQEPTPCFVALLDALVAAVRLVVASDPDDLGRAPVEVDAPPTIAKALRSPAYQDDPSTTTGRAEVESGLVRKEESSDAPCDRGTVSVTDKETIVEDDDRDGRGVKGEGRARHADADPCDHEVDTDAHGVDEGATR</sequence>
<protein>
    <submittedName>
        <fullName evidence="2">Uncharacterized protein</fullName>
    </submittedName>
</protein>
<feature type="compositionally biased region" description="Basic and acidic residues" evidence="1">
    <location>
        <begin position="377"/>
        <end position="389"/>
    </location>
</feature>
<dbReference type="Proteomes" id="UP001253637">
    <property type="component" value="Segment"/>
</dbReference>
<feature type="compositionally biased region" description="Basic and acidic residues" evidence="1">
    <location>
        <begin position="161"/>
        <end position="175"/>
    </location>
</feature>
<feature type="region of interest" description="Disordered" evidence="1">
    <location>
        <begin position="119"/>
        <end position="224"/>
    </location>
</feature>
<feature type="region of interest" description="Disordered" evidence="1">
    <location>
        <begin position="1"/>
        <end position="106"/>
    </location>
</feature>
<evidence type="ECO:0000256" key="1">
    <source>
        <dbReference type="SAM" id="MobiDB-lite"/>
    </source>
</evidence>
<feature type="compositionally biased region" description="Pro residues" evidence="1">
    <location>
        <begin position="128"/>
        <end position="142"/>
    </location>
</feature>
<name>A0A811BQ34_9VIRU</name>
<feature type="region of interest" description="Disordered" evidence="1">
    <location>
        <begin position="360"/>
        <end position="449"/>
    </location>
</feature>
<organism evidence="2 3">
    <name type="scientific">Pandoravirus japonicus</name>
    <dbReference type="NCBI Taxonomy" id="2823154"/>
    <lineage>
        <taxon>Viruses</taxon>
        <taxon>Pandoravirus</taxon>
    </lineage>
</organism>
<feature type="compositionally biased region" description="Low complexity" evidence="1">
    <location>
        <begin position="1"/>
        <end position="21"/>
    </location>
</feature>